<dbReference type="PRINTS" id="PR00260">
    <property type="entry name" value="CHEMTRNSDUCR"/>
</dbReference>
<dbReference type="EMBL" id="RFFI01000084">
    <property type="protein sequence ID" value="RMI06992.1"/>
    <property type="molecule type" value="Genomic_DNA"/>
</dbReference>
<feature type="domain" description="HAMP" evidence="9">
    <location>
        <begin position="248"/>
        <end position="300"/>
    </location>
</feature>
<dbReference type="Proteomes" id="UP000269289">
    <property type="component" value="Unassembled WGS sequence"/>
</dbReference>
<evidence type="ECO:0000256" key="6">
    <source>
        <dbReference type="SAM" id="MobiDB-lite"/>
    </source>
</evidence>
<evidence type="ECO:0000313" key="10">
    <source>
        <dbReference type="EMBL" id="RMI06992.1"/>
    </source>
</evidence>
<evidence type="ECO:0000256" key="1">
    <source>
        <dbReference type="ARBA" id="ARBA00022692"/>
    </source>
</evidence>
<evidence type="ECO:0000256" key="5">
    <source>
        <dbReference type="PROSITE-ProRule" id="PRU00284"/>
    </source>
</evidence>
<dbReference type="OrthoDB" id="8667074at2"/>
<dbReference type="PANTHER" id="PTHR32089:SF112">
    <property type="entry name" value="LYSOZYME-LIKE PROTEIN-RELATED"/>
    <property type="match status" value="1"/>
</dbReference>
<comment type="caution">
    <text evidence="10">The sequence shown here is derived from an EMBL/GenBank/DDBJ whole genome shotgun (WGS) entry which is preliminary data.</text>
</comment>
<keyword evidence="7" id="KW-0472">Membrane</keyword>
<sequence>MTTTDRTALLPAVPRPAGPPAAERLPEPAPGRRRSRASWFWDRPVALKIAVSLLVMGGTFALVGGVGAVALYRAGQNLEQMSGLTGDLQSAMSELRTAQTRSHLLVHRAVGAPDDTVRAQLLESAAWNDRDVAAQIDRIDAYPESDTRQWADFVDRWDAWVAYRDATLLPLVQAGDVDGLRVALAADASADPDWAGRALALAQGQVDAQVDQILADSRAEVDRTIVALAFAFVVGAGLSGLLAVLVIRRITRAVRSVQGSLEAMADGDLTVGADVPWHDETGRMADALAQAQGSLRTTLAGVVTAAGSVESTAATLTASNGDVVATSQETSAQAGVVAAAAEQVSRNVQAVAAGAEEMGASIREIAQNASEAAKVAGQATEAAAVTNEQVARLGESSQEIGAVVKVITSIAEQTNLLALNATIEAARAGEAGKGFAVVAGEVKELAQETAKATEDIARRVEAIQNDTSAAVVAIGEISQIIASINDYQLTIASAVEEQTATTTEMSRSVAEAATGSGEIAGNITGVAGAAARSAGVLDEVSHQVRDLAAVSADLHARVARFTY</sequence>
<dbReference type="PROSITE" id="PS50111">
    <property type="entry name" value="CHEMOTAXIS_TRANSDUC_2"/>
    <property type="match status" value="1"/>
</dbReference>
<organism evidence="10 11">
    <name type="scientific">Cellulomonas triticagri</name>
    <dbReference type="NCBI Taxonomy" id="2483352"/>
    <lineage>
        <taxon>Bacteria</taxon>
        <taxon>Bacillati</taxon>
        <taxon>Actinomycetota</taxon>
        <taxon>Actinomycetes</taxon>
        <taxon>Micrococcales</taxon>
        <taxon>Cellulomonadaceae</taxon>
        <taxon>Cellulomonas</taxon>
    </lineage>
</organism>
<evidence type="ECO:0000313" key="11">
    <source>
        <dbReference type="Proteomes" id="UP000269289"/>
    </source>
</evidence>
<evidence type="ECO:0000256" key="3">
    <source>
        <dbReference type="ARBA" id="ARBA00023224"/>
    </source>
</evidence>
<proteinExistence type="inferred from homology"/>
<name>A0A3M2IYP6_9CELL</name>
<dbReference type="InterPro" id="IPR004089">
    <property type="entry name" value="MCPsignal_dom"/>
</dbReference>
<dbReference type="Pfam" id="PF00015">
    <property type="entry name" value="MCPsignal"/>
    <property type="match status" value="1"/>
</dbReference>
<dbReference type="PROSITE" id="PS50885">
    <property type="entry name" value="HAMP"/>
    <property type="match status" value="1"/>
</dbReference>
<feature type="domain" description="Methyl-accepting transducer" evidence="8">
    <location>
        <begin position="305"/>
        <end position="548"/>
    </location>
</feature>
<dbReference type="GO" id="GO:0004888">
    <property type="term" value="F:transmembrane signaling receptor activity"/>
    <property type="evidence" value="ECO:0007669"/>
    <property type="project" value="InterPro"/>
</dbReference>
<keyword evidence="2 7" id="KW-1133">Transmembrane helix</keyword>
<reference evidence="10 11" key="1">
    <citation type="submission" date="2018-10" db="EMBL/GenBank/DDBJ databases">
        <title>Isolation, diversity and antifungal activity of actinobacteria from wheat.</title>
        <authorList>
            <person name="Han C."/>
        </authorList>
    </citation>
    <scope>NUCLEOTIDE SEQUENCE [LARGE SCALE GENOMIC DNA]</scope>
    <source>
        <strain evidence="10 11">NEAU-YY56</strain>
    </source>
</reference>
<evidence type="ECO:0000256" key="2">
    <source>
        <dbReference type="ARBA" id="ARBA00022989"/>
    </source>
</evidence>
<comment type="similarity">
    <text evidence="4">Belongs to the methyl-accepting chemotaxis (MCP) protein family.</text>
</comment>
<dbReference type="SUPFAM" id="SSF58104">
    <property type="entry name" value="Methyl-accepting chemotaxis protein (MCP) signaling domain"/>
    <property type="match status" value="1"/>
</dbReference>
<evidence type="ECO:0000256" key="7">
    <source>
        <dbReference type="SAM" id="Phobius"/>
    </source>
</evidence>
<dbReference type="Gene3D" id="1.10.287.950">
    <property type="entry name" value="Methyl-accepting chemotaxis protein"/>
    <property type="match status" value="1"/>
</dbReference>
<dbReference type="InterPro" id="IPR003660">
    <property type="entry name" value="HAMP_dom"/>
</dbReference>
<keyword evidence="1 7" id="KW-0812">Transmembrane</keyword>
<dbReference type="RefSeq" id="WP_122150099.1">
    <property type="nucleotide sequence ID" value="NZ_RFFI01000084.1"/>
</dbReference>
<feature type="region of interest" description="Disordered" evidence="6">
    <location>
        <begin position="1"/>
        <end position="33"/>
    </location>
</feature>
<evidence type="ECO:0000256" key="4">
    <source>
        <dbReference type="ARBA" id="ARBA00029447"/>
    </source>
</evidence>
<protein>
    <submittedName>
        <fullName evidence="10">Methyl-accepting chemotaxis protein</fullName>
    </submittedName>
</protein>
<dbReference type="SMART" id="SM00283">
    <property type="entry name" value="MA"/>
    <property type="match status" value="1"/>
</dbReference>
<keyword evidence="11" id="KW-1185">Reference proteome</keyword>
<feature type="transmembrane region" description="Helical" evidence="7">
    <location>
        <begin position="49"/>
        <end position="72"/>
    </location>
</feature>
<dbReference type="GO" id="GO:0006935">
    <property type="term" value="P:chemotaxis"/>
    <property type="evidence" value="ECO:0007669"/>
    <property type="project" value="InterPro"/>
</dbReference>
<feature type="transmembrane region" description="Helical" evidence="7">
    <location>
        <begin position="225"/>
        <end position="247"/>
    </location>
</feature>
<dbReference type="SMART" id="SM00304">
    <property type="entry name" value="HAMP"/>
    <property type="match status" value="2"/>
</dbReference>
<accession>A0A3M2IYP6</accession>
<evidence type="ECO:0000259" key="9">
    <source>
        <dbReference type="PROSITE" id="PS50885"/>
    </source>
</evidence>
<dbReference type="PANTHER" id="PTHR32089">
    <property type="entry name" value="METHYL-ACCEPTING CHEMOTAXIS PROTEIN MCPB"/>
    <property type="match status" value="1"/>
</dbReference>
<dbReference type="AlphaFoldDB" id="A0A3M2IYP6"/>
<keyword evidence="3 5" id="KW-0807">Transducer</keyword>
<dbReference type="GO" id="GO:0007165">
    <property type="term" value="P:signal transduction"/>
    <property type="evidence" value="ECO:0007669"/>
    <property type="project" value="UniProtKB-KW"/>
</dbReference>
<evidence type="ECO:0000259" key="8">
    <source>
        <dbReference type="PROSITE" id="PS50111"/>
    </source>
</evidence>
<dbReference type="GO" id="GO:0016020">
    <property type="term" value="C:membrane"/>
    <property type="evidence" value="ECO:0007669"/>
    <property type="project" value="InterPro"/>
</dbReference>
<dbReference type="InterPro" id="IPR004090">
    <property type="entry name" value="Chemotax_Me-accpt_rcpt"/>
</dbReference>
<gene>
    <name evidence="10" type="ORF">EBM89_14330</name>
</gene>